<dbReference type="EMBL" id="CP089982">
    <property type="protein sequence ID" value="WXA90940.1"/>
    <property type="molecule type" value="Genomic_DNA"/>
</dbReference>
<evidence type="ECO:0000313" key="2">
    <source>
        <dbReference type="EMBL" id="WXA90940.1"/>
    </source>
</evidence>
<dbReference type="Proteomes" id="UP001379533">
    <property type="component" value="Chromosome"/>
</dbReference>
<keyword evidence="3" id="KW-1185">Reference proteome</keyword>
<protein>
    <submittedName>
        <fullName evidence="2">Uncharacterized protein</fullName>
    </submittedName>
</protein>
<name>A0ABZ2K065_9BACT</name>
<feature type="region of interest" description="Disordered" evidence="1">
    <location>
        <begin position="82"/>
        <end position="101"/>
    </location>
</feature>
<sequence>MRNKTEILGELRTMLRDIFTAKAAGETNSRLARAHGYVDGYMRALLETDICTRSELVEIVDAERERASGPAMIFRRAVSDVAPAPSGEADAEAEGNRTAAA</sequence>
<evidence type="ECO:0000313" key="3">
    <source>
        <dbReference type="Proteomes" id="UP001379533"/>
    </source>
</evidence>
<accession>A0ABZ2K065</accession>
<proteinExistence type="predicted"/>
<reference evidence="2 3" key="1">
    <citation type="submission" date="2021-12" db="EMBL/GenBank/DDBJ databases">
        <title>Discovery of the Pendulisporaceae a myxobacterial family with distinct sporulation behavior and unique specialized metabolism.</title>
        <authorList>
            <person name="Garcia R."/>
            <person name="Popoff A."/>
            <person name="Bader C.D."/>
            <person name="Loehr J."/>
            <person name="Walesch S."/>
            <person name="Walt C."/>
            <person name="Boldt J."/>
            <person name="Bunk B."/>
            <person name="Haeckl F.J.F.P.J."/>
            <person name="Gunesch A.P."/>
            <person name="Birkelbach J."/>
            <person name="Nuebel U."/>
            <person name="Pietschmann T."/>
            <person name="Bach T."/>
            <person name="Mueller R."/>
        </authorList>
    </citation>
    <scope>NUCLEOTIDE SEQUENCE [LARGE SCALE GENOMIC DNA]</scope>
    <source>
        <strain evidence="2 3">MSr12523</strain>
    </source>
</reference>
<evidence type="ECO:0000256" key="1">
    <source>
        <dbReference type="SAM" id="MobiDB-lite"/>
    </source>
</evidence>
<organism evidence="2 3">
    <name type="scientific">Pendulispora brunnea</name>
    <dbReference type="NCBI Taxonomy" id="2905690"/>
    <lineage>
        <taxon>Bacteria</taxon>
        <taxon>Pseudomonadati</taxon>
        <taxon>Myxococcota</taxon>
        <taxon>Myxococcia</taxon>
        <taxon>Myxococcales</taxon>
        <taxon>Sorangiineae</taxon>
        <taxon>Pendulisporaceae</taxon>
        <taxon>Pendulispora</taxon>
    </lineage>
</organism>
<dbReference type="RefSeq" id="WP_394841560.1">
    <property type="nucleotide sequence ID" value="NZ_CP089982.1"/>
</dbReference>
<gene>
    <name evidence="2" type="ORF">LZC95_31355</name>
</gene>